<comment type="similarity">
    <text evidence="2">Belongs to the cytochrome P450 family.</text>
</comment>
<evidence type="ECO:0000256" key="4">
    <source>
        <dbReference type="ARBA" id="ARBA00023002"/>
    </source>
</evidence>
<dbReference type="STRING" id="1353952.A0A165CWI0"/>
<dbReference type="SUPFAM" id="SSF48264">
    <property type="entry name" value="Cytochrome P450"/>
    <property type="match status" value="1"/>
</dbReference>
<protein>
    <recommendedName>
        <fullName evidence="10">Cytochrome P450</fullName>
    </recommendedName>
</protein>
<evidence type="ECO:0000256" key="6">
    <source>
        <dbReference type="SAM" id="Phobius"/>
    </source>
</evidence>
<dbReference type="InParanoid" id="A0A165CWI0"/>
<dbReference type="Proteomes" id="UP000076842">
    <property type="component" value="Unassembled WGS sequence"/>
</dbReference>
<organism evidence="8 9">
    <name type="scientific">Calocera cornea HHB12733</name>
    <dbReference type="NCBI Taxonomy" id="1353952"/>
    <lineage>
        <taxon>Eukaryota</taxon>
        <taxon>Fungi</taxon>
        <taxon>Dikarya</taxon>
        <taxon>Basidiomycota</taxon>
        <taxon>Agaricomycotina</taxon>
        <taxon>Dacrymycetes</taxon>
        <taxon>Dacrymycetales</taxon>
        <taxon>Dacrymycetaceae</taxon>
        <taxon>Calocera</taxon>
    </lineage>
</organism>
<comment type="cofactor">
    <cofactor evidence="1">
        <name>heme</name>
        <dbReference type="ChEBI" id="CHEBI:30413"/>
    </cofactor>
</comment>
<feature type="transmembrane region" description="Helical" evidence="6">
    <location>
        <begin position="34"/>
        <end position="52"/>
    </location>
</feature>
<feature type="chain" id="PRO_5007856197" description="Cytochrome P450" evidence="7">
    <location>
        <begin position="20"/>
        <end position="217"/>
    </location>
</feature>
<keyword evidence="6" id="KW-0472">Membrane</keyword>
<dbReference type="Gene3D" id="1.10.630.10">
    <property type="entry name" value="Cytochrome P450"/>
    <property type="match status" value="1"/>
</dbReference>
<dbReference type="InterPro" id="IPR036396">
    <property type="entry name" value="Cyt_P450_sf"/>
</dbReference>
<evidence type="ECO:0000256" key="1">
    <source>
        <dbReference type="ARBA" id="ARBA00001971"/>
    </source>
</evidence>
<dbReference type="AlphaFoldDB" id="A0A165CWI0"/>
<keyword evidence="4" id="KW-0560">Oxidoreductase</keyword>
<dbReference type="EMBL" id="KV424103">
    <property type="protein sequence ID" value="KZT51547.1"/>
    <property type="molecule type" value="Genomic_DNA"/>
</dbReference>
<dbReference type="GO" id="GO:0004497">
    <property type="term" value="F:monooxygenase activity"/>
    <property type="evidence" value="ECO:0007669"/>
    <property type="project" value="InterPro"/>
</dbReference>
<accession>A0A165CWI0</accession>
<keyword evidence="9" id="KW-1185">Reference proteome</keyword>
<evidence type="ECO:0000256" key="3">
    <source>
        <dbReference type="ARBA" id="ARBA00022723"/>
    </source>
</evidence>
<dbReference type="PANTHER" id="PTHR46206">
    <property type="entry name" value="CYTOCHROME P450"/>
    <property type="match status" value="1"/>
</dbReference>
<gene>
    <name evidence="8" type="ORF">CALCODRAFT_132079</name>
</gene>
<feature type="signal peptide" evidence="7">
    <location>
        <begin position="1"/>
        <end position="19"/>
    </location>
</feature>
<dbReference type="GO" id="GO:0020037">
    <property type="term" value="F:heme binding"/>
    <property type="evidence" value="ECO:0007669"/>
    <property type="project" value="InterPro"/>
</dbReference>
<keyword evidence="6" id="KW-1133">Transmembrane helix</keyword>
<sequence>MEVYIVIVLTIVLWVVLRATTSPRSEVPLVGSWMLFGYVTATKAMFVSKRYLEQGYQKYKDRTFQIPGFQDSTFYVSSTKLITEIRKAPDSVLSFWAELDVAQAARYTLSPSTADDPSHIALLHKALSSSRVDKLLPEIFDEMEYAFDKVLALPETGAKTVKFYNTFLEIIVRINNRMLVGLPLCRDDGYTKFTCKFMEPISITAFLLSLWPDFLKP</sequence>
<keyword evidence="7" id="KW-0732">Signal</keyword>
<keyword evidence="5" id="KW-0408">Iron</keyword>
<evidence type="ECO:0000256" key="7">
    <source>
        <dbReference type="SAM" id="SignalP"/>
    </source>
</evidence>
<evidence type="ECO:0008006" key="10">
    <source>
        <dbReference type="Google" id="ProtNLM"/>
    </source>
</evidence>
<keyword evidence="3" id="KW-0479">Metal-binding</keyword>
<reference evidence="8 9" key="1">
    <citation type="journal article" date="2016" name="Mol. Biol. Evol.">
        <title>Comparative Genomics of Early-Diverging Mushroom-Forming Fungi Provides Insights into the Origins of Lignocellulose Decay Capabilities.</title>
        <authorList>
            <person name="Nagy L.G."/>
            <person name="Riley R."/>
            <person name="Tritt A."/>
            <person name="Adam C."/>
            <person name="Daum C."/>
            <person name="Floudas D."/>
            <person name="Sun H."/>
            <person name="Yadav J.S."/>
            <person name="Pangilinan J."/>
            <person name="Larsson K.H."/>
            <person name="Matsuura K."/>
            <person name="Barry K."/>
            <person name="Labutti K."/>
            <person name="Kuo R."/>
            <person name="Ohm R.A."/>
            <person name="Bhattacharya S.S."/>
            <person name="Shirouzu T."/>
            <person name="Yoshinaga Y."/>
            <person name="Martin F.M."/>
            <person name="Grigoriev I.V."/>
            <person name="Hibbett D.S."/>
        </authorList>
    </citation>
    <scope>NUCLEOTIDE SEQUENCE [LARGE SCALE GENOMIC DNA]</scope>
    <source>
        <strain evidence="8 9">HHB12733</strain>
    </source>
</reference>
<evidence type="ECO:0000256" key="5">
    <source>
        <dbReference type="ARBA" id="ARBA00023004"/>
    </source>
</evidence>
<evidence type="ECO:0000313" key="8">
    <source>
        <dbReference type="EMBL" id="KZT51547.1"/>
    </source>
</evidence>
<name>A0A165CWI0_9BASI</name>
<evidence type="ECO:0000313" key="9">
    <source>
        <dbReference type="Proteomes" id="UP000076842"/>
    </source>
</evidence>
<evidence type="ECO:0000256" key="2">
    <source>
        <dbReference type="ARBA" id="ARBA00010617"/>
    </source>
</evidence>
<dbReference type="GO" id="GO:0016705">
    <property type="term" value="F:oxidoreductase activity, acting on paired donors, with incorporation or reduction of molecular oxygen"/>
    <property type="evidence" value="ECO:0007669"/>
    <property type="project" value="InterPro"/>
</dbReference>
<proteinExistence type="inferred from homology"/>
<dbReference type="OrthoDB" id="3265591at2759"/>
<keyword evidence="6" id="KW-0812">Transmembrane</keyword>
<dbReference type="GO" id="GO:0005506">
    <property type="term" value="F:iron ion binding"/>
    <property type="evidence" value="ECO:0007669"/>
    <property type="project" value="InterPro"/>
</dbReference>